<feature type="compositionally biased region" description="Polar residues" evidence="1">
    <location>
        <begin position="425"/>
        <end position="438"/>
    </location>
</feature>
<dbReference type="Proteomes" id="UP000523863">
    <property type="component" value="Unassembled WGS sequence"/>
</dbReference>
<organism evidence="3 4">
    <name type="scientific">Neomicrococcus lactis</name>
    <dbReference type="NCBI Taxonomy" id="732241"/>
    <lineage>
        <taxon>Bacteria</taxon>
        <taxon>Bacillati</taxon>
        <taxon>Actinomycetota</taxon>
        <taxon>Actinomycetes</taxon>
        <taxon>Micrococcales</taxon>
        <taxon>Micrococcaceae</taxon>
        <taxon>Neomicrococcus</taxon>
    </lineage>
</organism>
<feature type="domain" description="Spore protein YkvP/CgeB glycosyl transferase-like" evidence="2">
    <location>
        <begin position="668"/>
        <end position="775"/>
    </location>
</feature>
<dbReference type="AlphaFoldDB" id="A0A7W9DAI7"/>
<protein>
    <submittedName>
        <fullName evidence="3">Spore maturation protein CgeB</fullName>
    </submittedName>
</protein>
<dbReference type="Pfam" id="PF13524">
    <property type="entry name" value="Glyco_trans_1_2"/>
    <property type="match status" value="1"/>
</dbReference>
<dbReference type="EMBL" id="JACHBL010000001">
    <property type="protein sequence ID" value="MBB5597499.1"/>
    <property type="molecule type" value="Genomic_DNA"/>
</dbReference>
<keyword evidence="4" id="KW-1185">Reference proteome</keyword>
<proteinExistence type="predicted"/>
<name>A0A7W9DAI7_9MICC</name>
<evidence type="ECO:0000313" key="4">
    <source>
        <dbReference type="Proteomes" id="UP000523863"/>
    </source>
</evidence>
<gene>
    <name evidence="3" type="ORF">BKA12_000579</name>
</gene>
<sequence>MAQIAVSPIRPSEPGDAWLVVDEDPLCAEFAVDGSSEYLLSFSADISPKLHKLSEKVALVLFEFFDSSRKRIRSGGGFYSGIHEDFLYIDDTEASERKFRFSTPPNAVTIKIGFQKWGREGCLVKVTNHLSLSKFIEQPVDGVHNTGEIELSTPRAEDEVILDELPMWASFQAPADADIELSIQSLKVQSDFREKTAVVWLNFFDADHLPLAVPGQLSSGKFGYFRYVDAARPAINLVTFTTPPRTAFVRAGVSSWNKSAVTISSKIGIRLLNEKYLNLETTEDASVPTDSIYKLAPSLGQDSYLPLTSKPRWVTVPVENNDLRFGLNIEGTHDSWRLKSALVRIEFLSADGAIIPGEAPIKRSDRVGDYIYVDATEPKTYKYELTTPQGCVKVRLGFQTWAAKPLTIRLRNRLSISHRAKRSNVSKPKSNASKVSTSRARKVAKSQPKRAHELKVALICDEFTYNSFKYEFRPIILEPKTWLETFENEKPDLFFCESAWSGVDSETRPWKGQIYSSINFDKENRTELLKILEYCKDKGIPTVFWNKEDPSHFDDKVHNFVDTASKFDFAFTTDADCVERYKSEHNFKNVSALSFATQPRLFNPISDGVRSSDVIFAGSWYANHVERSADMEAIFDSILDSGLNLEIFDRYFGTTDEHHLFPERFTKYTKPAISHTELARVYKSSVFGLNINTVTESTTMFARRVFELMSSNTLVISNYAEGIEKFFGDNVITVRDDSSVLSELKDQDVERIRDENLHHVLSEHTYTKRFKQILDEIGFVYEPEDDQIALVSLVSTEDEIRSLITRFRYYSDVASKLVLVLVDDVPDSEVRHFYTKYNKLGTLVVSRSLWRKQTVRPESVLGTSNFALVSLHDFPDKEVLRKASLHLSYVDGPIIHGATKKYQFETRAAVANIVAPNWYLGTAILNAGTEIRGSFYLV</sequence>
<feature type="region of interest" description="Disordered" evidence="1">
    <location>
        <begin position="420"/>
        <end position="442"/>
    </location>
</feature>
<comment type="caution">
    <text evidence="3">The sequence shown here is derived from an EMBL/GenBank/DDBJ whole genome shotgun (WGS) entry which is preliminary data.</text>
</comment>
<evidence type="ECO:0000259" key="2">
    <source>
        <dbReference type="Pfam" id="PF13524"/>
    </source>
</evidence>
<evidence type="ECO:0000313" key="3">
    <source>
        <dbReference type="EMBL" id="MBB5597499.1"/>
    </source>
</evidence>
<reference evidence="3 4" key="1">
    <citation type="submission" date="2020-08" db="EMBL/GenBank/DDBJ databases">
        <title>Sequencing the genomes of 1000 actinobacteria strains.</title>
        <authorList>
            <person name="Klenk H.-P."/>
        </authorList>
    </citation>
    <scope>NUCLEOTIDE SEQUENCE [LARGE SCALE GENOMIC DNA]</scope>
    <source>
        <strain evidence="3 4">DSM 23694</strain>
    </source>
</reference>
<dbReference type="InterPro" id="IPR055259">
    <property type="entry name" value="YkvP/CgeB_Glyco_trans-like"/>
</dbReference>
<accession>A0A7W9DAI7</accession>
<evidence type="ECO:0000256" key="1">
    <source>
        <dbReference type="SAM" id="MobiDB-lite"/>
    </source>
</evidence>
<dbReference type="RefSeq" id="WP_183640525.1">
    <property type="nucleotide sequence ID" value="NZ_JACHBL010000001.1"/>
</dbReference>